<comment type="caution">
    <text evidence="2">The sequence shown here is derived from an EMBL/GenBank/DDBJ whole genome shotgun (WGS) entry which is preliminary data.</text>
</comment>
<evidence type="ECO:0000313" key="3">
    <source>
        <dbReference type="Proteomes" id="UP000704611"/>
    </source>
</evidence>
<dbReference type="Proteomes" id="UP000704611">
    <property type="component" value="Unassembled WGS sequence"/>
</dbReference>
<dbReference type="InterPro" id="IPR050789">
    <property type="entry name" value="Diverse_Enzym_Activities"/>
</dbReference>
<reference evidence="2 3" key="1">
    <citation type="submission" date="2021-06" db="EMBL/GenBank/DDBJ databases">
        <title>Rheinheimera indica sp. nov., isolated from deep-sea sediment.</title>
        <authorList>
            <person name="Wang Z."/>
            <person name="Zhang X.-Y."/>
        </authorList>
    </citation>
    <scope>NUCLEOTIDE SEQUENCE [LARGE SCALE GENOMIC DNA]</scope>
    <source>
        <strain evidence="2 3">SM2107</strain>
    </source>
</reference>
<sequence>MIAPAIDNIIKQQTKNDHFAGVVMIANGDETLHAAAYGEVLPGSGVLHQLGSVWRWASVTKMLAGFITLQEVERGRLNLDQPVAQLLPAAPSHVGGVTLRQLMNHTSGLANPDQTALNTETGVHHWASAAEPDFKYCYGPALAAPGERFDYNACDFVVLADVLKAVTGSNFAELIDHRISKTYQLPSIRVVTNASDDAEVAGTRDGKPIQDGLRLANLSADAAIIGKPADLLKLTQLYMAGSIITDTNLRQEFGRGTPELGYIALTVWGYHAQLNGCSTPVHIIERRGHLPGTKVLTLQAPELGRSMVLFSNRDETDWGWIWQQTGFSFNIASEVFCR</sequence>
<name>A0ABS6MNT2_9GAMM</name>
<dbReference type="EMBL" id="JAHRID010000008">
    <property type="protein sequence ID" value="MBV2130482.1"/>
    <property type="molecule type" value="Genomic_DNA"/>
</dbReference>
<keyword evidence="3" id="KW-1185">Reference proteome</keyword>
<gene>
    <name evidence="2" type="ORF">KQY15_15410</name>
</gene>
<dbReference type="RefSeq" id="WP_217670954.1">
    <property type="nucleotide sequence ID" value="NZ_JAHRID010000008.1"/>
</dbReference>
<organism evidence="2 3">
    <name type="scientific">Arsukibacterium indicum</name>
    <dbReference type="NCBI Taxonomy" id="2848612"/>
    <lineage>
        <taxon>Bacteria</taxon>
        <taxon>Pseudomonadati</taxon>
        <taxon>Pseudomonadota</taxon>
        <taxon>Gammaproteobacteria</taxon>
        <taxon>Chromatiales</taxon>
        <taxon>Chromatiaceae</taxon>
        <taxon>Arsukibacterium</taxon>
    </lineage>
</organism>
<evidence type="ECO:0000313" key="2">
    <source>
        <dbReference type="EMBL" id="MBV2130482.1"/>
    </source>
</evidence>
<proteinExistence type="predicted"/>
<feature type="domain" description="Beta-lactamase-related" evidence="1">
    <location>
        <begin position="6"/>
        <end position="316"/>
    </location>
</feature>
<dbReference type="PANTHER" id="PTHR43283">
    <property type="entry name" value="BETA-LACTAMASE-RELATED"/>
    <property type="match status" value="1"/>
</dbReference>
<evidence type="ECO:0000259" key="1">
    <source>
        <dbReference type="Pfam" id="PF00144"/>
    </source>
</evidence>
<dbReference type="Pfam" id="PF00144">
    <property type="entry name" value="Beta-lactamase"/>
    <property type="match status" value="1"/>
</dbReference>
<dbReference type="InterPro" id="IPR001466">
    <property type="entry name" value="Beta-lactam-related"/>
</dbReference>
<accession>A0ABS6MNT2</accession>
<protein>
    <submittedName>
        <fullName evidence="2">Beta-lactamase family protein</fullName>
    </submittedName>
</protein>